<dbReference type="RefSeq" id="WP_089376873.1">
    <property type="nucleotide sequence ID" value="NZ_FZNX01000001.1"/>
</dbReference>
<name>A0A238VIK6_9FLAO</name>
<evidence type="ECO:0000256" key="1">
    <source>
        <dbReference type="SAM" id="SignalP"/>
    </source>
</evidence>
<proteinExistence type="predicted"/>
<organism evidence="2 3">
    <name type="scientific">Lutibacter flavus</name>
    <dbReference type="NCBI Taxonomy" id="691689"/>
    <lineage>
        <taxon>Bacteria</taxon>
        <taxon>Pseudomonadati</taxon>
        <taxon>Bacteroidota</taxon>
        <taxon>Flavobacteriia</taxon>
        <taxon>Flavobacteriales</taxon>
        <taxon>Flavobacteriaceae</taxon>
        <taxon>Lutibacter</taxon>
    </lineage>
</organism>
<keyword evidence="3" id="KW-1185">Reference proteome</keyword>
<keyword evidence="1" id="KW-0732">Signal</keyword>
<feature type="signal peptide" evidence="1">
    <location>
        <begin position="1"/>
        <end position="17"/>
    </location>
</feature>
<dbReference type="EMBL" id="FZNX01000001">
    <property type="protein sequence ID" value="SNR34011.1"/>
    <property type="molecule type" value="Genomic_DNA"/>
</dbReference>
<protein>
    <submittedName>
        <fullName evidence="2">Uncharacterized protein</fullName>
    </submittedName>
</protein>
<sequence>MKKLLILFLLASNFSFSQDLSVLKEKNGFRNIKLNSLVKNYKDFTETHNSDEYITLDDNTFIVGLSKNKYELKTRYNTQINIAGSEVRNITLSTIDGKIFEIFVDIKYSSNVLDNLKLAFGKPNKSYVQDYAEVDYGTTPDEKYTWEIDNVHCTLSNGNLYNGGDTNDVYHLRYVDIKLKELYVLRSKKNSLKKNKDKQKKATSEF</sequence>
<accession>A0A238VIK6</accession>
<gene>
    <name evidence="2" type="ORF">SAMN04488111_0537</name>
</gene>
<dbReference type="Proteomes" id="UP000198412">
    <property type="component" value="Unassembled WGS sequence"/>
</dbReference>
<reference evidence="3" key="1">
    <citation type="submission" date="2017-06" db="EMBL/GenBank/DDBJ databases">
        <authorList>
            <person name="Varghese N."/>
            <person name="Submissions S."/>
        </authorList>
    </citation>
    <scope>NUCLEOTIDE SEQUENCE [LARGE SCALE GENOMIC DNA]</scope>
    <source>
        <strain evidence="3">DSM 27993</strain>
    </source>
</reference>
<evidence type="ECO:0000313" key="2">
    <source>
        <dbReference type="EMBL" id="SNR34011.1"/>
    </source>
</evidence>
<dbReference type="AlphaFoldDB" id="A0A238VIK6"/>
<dbReference type="OrthoDB" id="352089at117743"/>
<evidence type="ECO:0000313" key="3">
    <source>
        <dbReference type="Proteomes" id="UP000198412"/>
    </source>
</evidence>
<feature type="chain" id="PRO_5012330863" evidence="1">
    <location>
        <begin position="18"/>
        <end position="206"/>
    </location>
</feature>